<evidence type="ECO:0000256" key="1">
    <source>
        <dbReference type="SAM" id="MobiDB-lite"/>
    </source>
</evidence>
<dbReference type="Proteomes" id="UP001218188">
    <property type="component" value="Unassembled WGS sequence"/>
</dbReference>
<feature type="compositionally biased region" description="Basic and acidic residues" evidence="1">
    <location>
        <begin position="471"/>
        <end position="490"/>
    </location>
</feature>
<accession>A0AAD6X1V5</accession>
<feature type="compositionally biased region" description="Acidic residues" evidence="1">
    <location>
        <begin position="445"/>
        <end position="456"/>
    </location>
</feature>
<gene>
    <name evidence="2" type="ORF">C8F04DRAFT_1258672</name>
</gene>
<sequence>MATETSSDDEYISAPSPDEPVFTSYGSGMFAGSRDVTIAGGIFNNSTYLVVPALPLGFRMLPMGDIDLQRELIVNTESGVVESRREHNRVRRVYSAKGDSAEEDWRRNTEVYIHPNIIQTWAGASYGDVHATVFHGDLVPVEAFLARQSPTMTVDLYACYIEEWKRVEDHFQSLGMVLLPWKCTIWIRSSTGELSVDPVPPVTGTTFPLLGRYRVGSISASITVDIGAVISWPSQHQYEEHFQIALLPKIDFENGGWQSSKTRELLQNGWSRYRADDVFDTEFLLGIHLFSAKTWLSQANYIFTRLQITSDLEDYKLLQHIYFTLKIGDAGWEPPAGFLFLCPMKDFRTGCNSFRWPNRPVYWSLDPEGLEALSTEEAEQLGFPPFQFTTEVFGKFWVANVYAGLRKFHQAKGFDPDSQEVALHLRRPLVHLSRDANSPFKDVDDWFDEKPDEEGTAEAHEDEQSLSNNDNAHEEDRERLSRDSDSKESGSEGNNGRVDGQLEACAQPHDAPCEVHQEQIGHNSSSMDQETHTDSQTANERTTGDGFIRRFSWQVQQSLVAEMDNVDTDPISPFLI</sequence>
<proteinExistence type="predicted"/>
<feature type="region of interest" description="Disordered" evidence="1">
    <location>
        <begin position="513"/>
        <end position="545"/>
    </location>
</feature>
<dbReference type="EMBL" id="JARJCM010000048">
    <property type="protein sequence ID" value="KAJ7035783.1"/>
    <property type="molecule type" value="Genomic_DNA"/>
</dbReference>
<organism evidence="2 3">
    <name type="scientific">Mycena alexandri</name>
    <dbReference type="NCBI Taxonomy" id="1745969"/>
    <lineage>
        <taxon>Eukaryota</taxon>
        <taxon>Fungi</taxon>
        <taxon>Dikarya</taxon>
        <taxon>Basidiomycota</taxon>
        <taxon>Agaricomycotina</taxon>
        <taxon>Agaricomycetes</taxon>
        <taxon>Agaricomycetidae</taxon>
        <taxon>Agaricales</taxon>
        <taxon>Marasmiineae</taxon>
        <taxon>Mycenaceae</taxon>
        <taxon>Mycena</taxon>
    </lineage>
</organism>
<keyword evidence="3" id="KW-1185">Reference proteome</keyword>
<comment type="caution">
    <text evidence="2">The sequence shown here is derived from an EMBL/GenBank/DDBJ whole genome shotgun (WGS) entry which is preliminary data.</text>
</comment>
<name>A0AAD6X1V5_9AGAR</name>
<feature type="compositionally biased region" description="Polar residues" evidence="1">
    <location>
        <begin position="520"/>
        <end position="541"/>
    </location>
</feature>
<evidence type="ECO:0000313" key="3">
    <source>
        <dbReference type="Proteomes" id="UP001218188"/>
    </source>
</evidence>
<dbReference type="AlphaFoldDB" id="A0AAD6X1V5"/>
<evidence type="ECO:0000313" key="2">
    <source>
        <dbReference type="EMBL" id="KAJ7035783.1"/>
    </source>
</evidence>
<reference evidence="2" key="1">
    <citation type="submission" date="2023-03" db="EMBL/GenBank/DDBJ databases">
        <title>Massive genome expansion in bonnet fungi (Mycena s.s.) driven by repeated elements and novel gene families across ecological guilds.</title>
        <authorList>
            <consortium name="Lawrence Berkeley National Laboratory"/>
            <person name="Harder C.B."/>
            <person name="Miyauchi S."/>
            <person name="Viragh M."/>
            <person name="Kuo A."/>
            <person name="Thoen E."/>
            <person name="Andreopoulos B."/>
            <person name="Lu D."/>
            <person name="Skrede I."/>
            <person name="Drula E."/>
            <person name="Henrissat B."/>
            <person name="Morin E."/>
            <person name="Kohler A."/>
            <person name="Barry K."/>
            <person name="LaButti K."/>
            <person name="Morin E."/>
            <person name="Salamov A."/>
            <person name="Lipzen A."/>
            <person name="Mereny Z."/>
            <person name="Hegedus B."/>
            <person name="Baldrian P."/>
            <person name="Stursova M."/>
            <person name="Weitz H."/>
            <person name="Taylor A."/>
            <person name="Grigoriev I.V."/>
            <person name="Nagy L.G."/>
            <person name="Martin F."/>
            <person name="Kauserud H."/>
        </authorList>
    </citation>
    <scope>NUCLEOTIDE SEQUENCE</scope>
    <source>
        <strain evidence="2">CBHHK200</strain>
    </source>
</reference>
<protein>
    <submittedName>
        <fullName evidence="2">Uncharacterized protein</fullName>
    </submittedName>
</protein>
<feature type="region of interest" description="Disordered" evidence="1">
    <location>
        <begin position="440"/>
        <end position="500"/>
    </location>
</feature>